<evidence type="ECO:0000256" key="1">
    <source>
        <dbReference type="SAM" id="MobiDB-lite"/>
    </source>
</evidence>
<organism evidence="2 3">
    <name type="scientific">Oryza meyeriana var. granulata</name>
    <dbReference type="NCBI Taxonomy" id="110450"/>
    <lineage>
        <taxon>Eukaryota</taxon>
        <taxon>Viridiplantae</taxon>
        <taxon>Streptophyta</taxon>
        <taxon>Embryophyta</taxon>
        <taxon>Tracheophyta</taxon>
        <taxon>Spermatophyta</taxon>
        <taxon>Magnoliopsida</taxon>
        <taxon>Liliopsida</taxon>
        <taxon>Poales</taxon>
        <taxon>Poaceae</taxon>
        <taxon>BOP clade</taxon>
        <taxon>Oryzoideae</taxon>
        <taxon>Oryzeae</taxon>
        <taxon>Oryzinae</taxon>
        <taxon>Oryza</taxon>
        <taxon>Oryza meyeriana</taxon>
    </lineage>
</organism>
<gene>
    <name evidence="2" type="ORF">E2562_038406</name>
</gene>
<name>A0A6G1E907_9ORYZ</name>
<keyword evidence="3" id="KW-1185">Reference proteome</keyword>
<accession>A0A6G1E907</accession>
<proteinExistence type="predicted"/>
<reference evidence="2 3" key="1">
    <citation type="submission" date="2019-11" db="EMBL/GenBank/DDBJ databases">
        <title>Whole genome sequence of Oryza granulata.</title>
        <authorList>
            <person name="Li W."/>
        </authorList>
    </citation>
    <scope>NUCLEOTIDE SEQUENCE [LARGE SCALE GENOMIC DNA]</scope>
    <source>
        <strain evidence="3">cv. Menghai</strain>
        <tissue evidence="2">Leaf</tissue>
    </source>
</reference>
<dbReference type="Proteomes" id="UP000479710">
    <property type="component" value="Unassembled WGS sequence"/>
</dbReference>
<dbReference type="EMBL" id="SPHZ02000005">
    <property type="protein sequence ID" value="KAF0921056.1"/>
    <property type="molecule type" value="Genomic_DNA"/>
</dbReference>
<sequence>MRCDQDALWRTPQLRVSGAIISAEGGHRLRRRLCQRATQGGPALDDNPARVARQAVLPKCDAKGILERTSDGALGPVRIPGVDGEEAYQDGGTALAPGAGAAGGATNPWDSRRAGKHPRSPSPLKTKRLWPPPSLPWVTAPQCMAHDAEASGSSQPHNGEASRVLEPRTGVAGLRHGPRRGWGCP</sequence>
<evidence type="ECO:0000313" key="2">
    <source>
        <dbReference type="EMBL" id="KAF0921056.1"/>
    </source>
</evidence>
<dbReference type="AlphaFoldDB" id="A0A6G1E907"/>
<evidence type="ECO:0000313" key="3">
    <source>
        <dbReference type="Proteomes" id="UP000479710"/>
    </source>
</evidence>
<feature type="region of interest" description="Disordered" evidence="1">
    <location>
        <begin position="71"/>
        <end position="185"/>
    </location>
</feature>
<comment type="caution">
    <text evidence="2">The sequence shown here is derived from an EMBL/GenBank/DDBJ whole genome shotgun (WGS) entry which is preliminary data.</text>
</comment>
<protein>
    <submittedName>
        <fullName evidence="2">Uncharacterized protein</fullName>
    </submittedName>
</protein>